<protein>
    <submittedName>
        <fullName evidence="3">Cysteine methyltransferase</fullName>
    </submittedName>
</protein>
<name>A0A222GDI8_9GAMM</name>
<dbReference type="EMBL" id="CP020465">
    <property type="protein sequence ID" value="ASP49861.1"/>
    <property type="molecule type" value="Genomic_DNA"/>
</dbReference>
<dbReference type="PANTHER" id="PTHR42942">
    <property type="entry name" value="6-O-METHYLGUANINE DNA METHYLTRANSFERASE"/>
    <property type="match status" value="1"/>
</dbReference>
<dbReference type="InterPro" id="IPR036388">
    <property type="entry name" value="WH-like_DNA-bd_sf"/>
</dbReference>
<accession>A0A222GDI8</accession>
<dbReference type="GO" id="GO:0006281">
    <property type="term" value="P:DNA repair"/>
    <property type="evidence" value="ECO:0007669"/>
    <property type="project" value="InterPro"/>
</dbReference>
<dbReference type="InterPro" id="IPR036217">
    <property type="entry name" value="MethylDNA_cys_MeTrfase_DNAb"/>
</dbReference>
<proteinExistence type="predicted"/>
<dbReference type="Pfam" id="PF01035">
    <property type="entry name" value="DNA_binding_1"/>
    <property type="match status" value="1"/>
</dbReference>
<dbReference type="AlphaFoldDB" id="A0A222GDI8"/>
<dbReference type="RefSeq" id="WP_081154275.1">
    <property type="nucleotide sequence ID" value="NZ_CP020465.1"/>
</dbReference>
<feature type="domain" description="Methylated-DNA-[protein]-cysteine S-methyltransferase DNA binding" evidence="2">
    <location>
        <begin position="6"/>
        <end position="89"/>
    </location>
</feature>
<dbReference type="InterPro" id="IPR052520">
    <property type="entry name" value="ATL_DNA_repair"/>
</dbReference>
<sequence>MNSKHIKIWQTVQAIPLGKVACYGQVADLAGLPGRARLVGKALGAVPKNGWRGAKVPWYRVVNSQGKISFAPGSEHFNRQRDLLQDEQVVVIGARIKLPTFQWQPDLAELLFILEG</sequence>
<keyword evidence="1" id="KW-0227">DNA damage</keyword>
<organism evidence="3 4">
    <name type="scientific">Cognaticolwellia beringensis</name>
    <dbReference type="NCBI Taxonomy" id="1967665"/>
    <lineage>
        <taxon>Bacteria</taxon>
        <taxon>Pseudomonadati</taxon>
        <taxon>Pseudomonadota</taxon>
        <taxon>Gammaproteobacteria</taxon>
        <taxon>Alteromonadales</taxon>
        <taxon>Colwelliaceae</taxon>
        <taxon>Cognaticolwellia</taxon>
    </lineage>
</organism>
<evidence type="ECO:0000313" key="3">
    <source>
        <dbReference type="EMBL" id="ASP49861.1"/>
    </source>
</evidence>
<evidence type="ECO:0000313" key="4">
    <source>
        <dbReference type="Proteomes" id="UP000202259"/>
    </source>
</evidence>
<keyword evidence="4" id="KW-1185">Reference proteome</keyword>
<reference evidence="3 4" key="1">
    <citation type="submission" date="2017-08" db="EMBL/GenBank/DDBJ databases">
        <title>Complete genome of Colwellia sp. NB097-1, a psychrophile bacterium ioslated from Bering Sea.</title>
        <authorList>
            <person name="Chen X."/>
        </authorList>
    </citation>
    <scope>NUCLEOTIDE SEQUENCE [LARGE SCALE GENOMIC DNA]</scope>
    <source>
        <strain evidence="3 4">NB097-1</strain>
    </source>
</reference>
<evidence type="ECO:0000259" key="2">
    <source>
        <dbReference type="Pfam" id="PF01035"/>
    </source>
</evidence>
<dbReference type="Gene3D" id="1.10.10.10">
    <property type="entry name" value="Winged helix-like DNA-binding domain superfamily/Winged helix DNA-binding domain"/>
    <property type="match status" value="1"/>
</dbReference>
<gene>
    <name evidence="3" type="ORF">B5D82_03485</name>
</gene>
<keyword evidence="3" id="KW-0808">Transferase</keyword>
<dbReference type="PANTHER" id="PTHR42942:SF1">
    <property type="entry name" value="ALKYLTRANSFERASE-LIKE PROTEIN 1"/>
    <property type="match status" value="1"/>
</dbReference>
<dbReference type="InterPro" id="IPR014048">
    <property type="entry name" value="MethylDNA_cys_MeTrfase_DNA-bd"/>
</dbReference>
<dbReference type="Proteomes" id="UP000202259">
    <property type="component" value="Chromosome"/>
</dbReference>
<dbReference type="OrthoDB" id="9132167at2"/>
<dbReference type="GO" id="GO:0008168">
    <property type="term" value="F:methyltransferase activity"/>
    <property type="evidence" value="ECO:0007669"/>
    <property type="project" value="UniProtKB-KW"/>
</dbReference>
<keyword evidence="3" id="KW-0489">Methyltransferase</keyword>
<dbReference type="GO" id="GO:0032259">
    <property type="term" value="P:methylation"/>
    <property type="evidence" value="ECO:0007669"/>
    <property type="project" value="UniProtKB-KW"/>
</dbReference>
<dbReference type="CDD" id="cd06445">
    <property type="entry name" value="ATase"/>
    <property type="match status" value="1"/>
</dbReference>
<dbReference type="SUPFAM" id="SSF46767">
    <property type="entry name" value="Methylated DNA-protein cysteine methyltransferase, C-terminal domain"/>
    <property type="match status" value="1"/>
</dbReference>
<evidence type="ECO:0000256" key="1">
    <source>
        <dbReference type="ARBA" id="ARBA00022763"/>
    </source>
</evidence>
<dbReference type="KEGG" id="cber:B5D82_03485"/>